<dbReference type="InterPro" id="IPR008927">
    <property type="entry name" value="6-PGluconate_DH-like_C_sf"/>
</dbReference>
<dbReference type="InterPro" id="IPR037108">
    <property type="entry name" value="TM1727-like_C_sf"/>
</dbReference>
<sequence>MKVVFIGAGNVATHLSAAMRQAGLCICQIYSRTEKNAQRLAAEHACAWTTDTGALRSDADLYVFALKDAVLHKIVTQVSPNEGLWLHTAGSVPMDIFRGYARRYGVLYPLQTFSKKRPVDFRNVPCFIEADSAQSEQRLRTLAEKISSDVRLLSSEKRRYLHLAAVFACNFTNHMYVLADRILNEQGIDPAVLLPLIDETATKIHTLSPADAQTGPAVRYDCNVIEQQSAMLTDPVVRELYELISKNIHLLSQS</sequence>
<dbReference type="Gene3D" id="3.40.50.720">
    <property type="entry name" value="NAD(P)-binding Rossmann-like Domain"/>
    <property type="match status" value="1"/>
</dbReference>
<dbReference type="Gene3D" id="1.10.1040.20">
    <property type="entry name" value="ProC-like, C-terminal domain"/>
    <property type="match status" value="1"/>
</dbReference>
<dbReference type="Proteomes" id="UP000182057">
    <property type="component" value="Unassembled WGS sequence"/>
</dbReference>
<dbReference type="PANTHER" id="PTHR40459">
    <property type="entry name" value="CONSERVED HYPOTHETICAL ALANINE AND LEUCINE RICH PROTEIN"/>
    <property type="match status" value="1"/>
</dbReference>
<evidence type="ECO:0000259" key="1">
    <source>
        <dbReference type="Pfam" id="PF03807"/>
    </source>
</evidence>
<organism evidence="3 4">
    <name type="scientific">Tannerella forsythia</name>
    <name type="common">Bacteroides forsythus</name>
    <dbReference type="NCBI Taxonomy" id="28112"/>
    <lineage>
        <taxon>Bacteria</taxon>
        <taxon>Pseudomonadati</taxon>
        <taxon>Bacteroidota</taxon>
        <taxon>Bacteroidia</taxon>
        <taxon>Bacteroidales</taxon>
        <taxon>Tannerellaceae</taxon>
        <taxon>Tannerella</taxon>
    </lineage>
</organism>
<reference evidence="3 4" key="1">
    <citation type="submission" date="2016-09" db="EMBL/GenBank/DDBJ databases">
        <authorList>
            <person name="Capua I."/>
            <person name="De Benedictis P."/>
            <person name="Joannis T."/>
            <person name="Lombin L.H."/>
            <person name="Cattoli G."/>
        </authorList>
    </citation>
    <scope>NUCLEOTIDE SEQUENCE [LARGE SCALE GENOMIC DNA]</scope>
    <source>
        <strain evidence="3 4">UB20</strain>
    </source>
</reference>
<accession>A0A1D3UX51</accession>
<proteinExistence type="predicted"/>
<dbReference type="OrthoDB" id="9810755at2"/>
<dbReference type="InterPro" id="IPR028939">
    <property type="entry name" value="P5C_Rdtase_cat_N"/>
</dbReference>
<gene>
    <name evidence="3" type="ORF">TFUB20_02713</name>
</gene>
<dbReference type="PANTHER" id="PTHR40459:SF1">
    <property type="entry name" value="CONSERVED HYPOTHETICAL ALANINE AND LEUCINE RICH PROTEIN"/>
    <property type="match status" value="1"/>
</dbReference>
<dbReference type="InterPro" id="IPR036291">
    <property type="entry name" value="NAD(P)-bd_dom_sf"/>
</dbReference>
<evidence type="ECO:0000313" key="4">
    <source>
        <dbReference type="Proteomes" id="UP000182057"/>
    </source>
</evidence>
<dbReference type="SUPFAM" id="SSF51735">
    <property type="entry name" value="NAD(P)-binding Rossmann-fold domains"/>
    <property type="match status" value="1"/>
</dbReference>
<dbReference type="SUPFAM" id="SSF48179">
    <property type="entry name" value="6-phosphogluconate dehydrogenase C-terminal domain-like"/>
    <property type="match status" value="1"/>
</dbReference>
<dbReference type="InterPro" id="IPR018931">
    <property type="entry name" value="DUF2520"/>
</dbReference>
<protein>
    <submittedName>
        <fullName evidence="3">NADP oxidoreductase coenzyme F420-dependent</fullName>
    </submittedName>
</protein>
<name>A0A1D3UX51_TANFO</name>
<dbReference type="AlphaFoldDB" id="A0A1D3UX51"/>
<feature type="domain" description="Pyrroline-5-carboxylate reductase catalytic N-terminal" evidence="1">
    <location>
        <begin position="2"/>
        <end position="78"/>
    </location>
</feature>
<evidence type="ECO:0000259" key="2">
    <source>
        <dbReference type="Pfam" id="PF10728"/>
    </source>
</evidence>
<dbReference type="EMBL" id="FMMM01000088">
    <property type="protein sequence ID" value="SCQ24844.1"/>
    <property type="molecule type" value="Genomic_DNA"/>
</dbReference>
<feature type="domain" description="DUF2520" evidence="2">
    <location>
        <begin position="124"/>
        <end position="248"/>
    </location>
</feature>
<dbReference type="RefSeq" id="WP_074450352.1">
    <property type="nucleotide sequence ID" value="NZ_FMMM01000088.1"/>
</dbReference>
<dbReference type="Pfam" id="PF10728">
    <property type="entry name" value="DUF2520"/>
    <property type="match status" value="1"/>
</dbReference>
<dbReference type="Pfam" id="PF03807">
    <property type="entry name" value="F420_oxidored"/>
    <property type="match status" value="1"/>
</dbReference>
<evidence type="ECO:0000313" key="3">
    <source>
        <dbReference type="EMBL" id="SCQ24844.1"/>
    </source>
</evidence>